<keyword evidence="4" id="KW-1185">Reference proteome</keyword>
<comment type="caution">
    <text evidence="3">The sequence shown here is derived from an EMBL/GenBank/DDBJ whole genome shotgun (WGS) entry which is preliminary data.</text>
</comment>
<gene>
    <name evidence="3" type="ORF">JK386_05255</name>
</gene>
<feature type="domain" description="Mce/MlaD" evidence="1">
    <location>
        <begin position="39"/>
        <end position="111"/>
    </location>
</feature>
<evidence type="ECO:0000313" key="3">
    <source>
        <dbReference type="EMBL" id="MBM9459302.1"/>
    </source>
</evidence>
<reference evidence="3" key="1">
    <citation type="submission" date="2021-01" db="EMBL/GenBank/DDBJ databases">
        <title>Novel species in genus Nocardioides.</title>
        <authorList>
            <person name="Zhang G."/>
        </authorList>
    </citation>
    <scope>NUCLEOTIDE SEQUENCE</scope>
    <source>
        <strain evidence="3">Zg-536</strain>
    </source>
</reference>
<dbReference type="InterPro" id="IPR024516">
    <property type="entry name" value="Mce_C"/>
</dbReference>
<dbReference type="GO" id="GO:0005576">
    <property type="term" value="C:extracellular region"/>
    <property type="evidence" value="ECO:0007669"/>
    <property type="project" value="TreeGrafter"/>
</dbReference>
<dbReference type="Pfam" id="PF02470">
    <property type="entry name" value="MlaD"/>
    <property type="match status" value="1"/>
</dbReference>
<protein>
    <submittedName>
        <fullName evidence="3">MCE family protein</fullName>
    </submittedName>
</protein>
<dbReference type="AlphaFoldDB" id="A0A938XZD7"/>
<evidence type="ECO:0000313" key="4">
    <source>
        <dbReference type="Proteomes" id="UP000663791"/>
    </source>
</evidence>
<dbReference type="Pfam" id="PF11887">
    <property type="entry name" value="Mce4_CUP1"/>
    <property type="match status" value="1"/>
</dbReference>
<dbReference type="RefSeq" id="WP_205290608.1">
    <property type="nucleotide sequence ID" value="NZ_CP074406.1"/>
</dbReference>
<proteinExistence type="predicted"/>
<dbReference type="EMBL" id="JAERTX010000004">
    <property type="protein sequence ID" value="MBM9459302.1"/>
    <property type="molecule type" value="Genomic_DNA"/>
</dbReference>
<dbReference type="InterPro" id="IPR003399">
    <property type="entry name" value="Mce/MlaD"/>
</dbReference>
<organism evidence="3 4">
    <name type="scientific">Nocardioides faecalis</name>
    <dbReference type="NCBI Taxonomy" id="2803858"/>
    <lineage>
        <taxon>Bacteria</taxon>
        <taxon>Bacillati</taxon>
        <taxon>Actinomycetota</taxon>
        <taxon>Actinomycetes</taxon>
        <taxon>Propionibacteriales</taxon>
        <taxon>Nocardioidaceae</taxon>
        <taxon>Nocardioides</taxon>
    </lineage>
</organism>
<dbReference type="Proteomes" id="UP000663791">
    <property type="component" value="Unassembled WGS sequence"/>
</dbReference>
<dbReference type="PANTHER" id="PTHR33371">
    <property type="entry name" value="INTERMEMBRANE PHOSPHOLIPID TRANSPORT SYSTEM BINDING PROTEIN MLAD-RELATED"/>
    <property type="match status" value="1"/>
</dbReference>
<dbReference type="NCBIfam" id="TIGR00996">
    <property type="entry name" value="Mtu_fam_mce"/>
    <property type="match status" value="1"/>
</dbReference>
<dbReference type="PANTHER" id="PTHR33371:SF4">
    <property type="entry name" value="INTERMEMBRANE PHOSPHOLIPID TRANSPORT SYSTEM BINDING PROTEIN MLAD"/>
    <property type="match status" value="1"/>
</dbReference>
<dbReference type="InterPro" id="IPR005693">
    <property type="entry name" value="Mce"/>
</dbReference>
<feature type="domain" description="Mammalian cell entry C-terminal" evidence="2">
    <location>
        <begin position="165"/>
        <end position="309"/>
    </location>
</feature>
<dbReference type="InterPro" id="IPR052336">
    <property type="entry name" value="MlaD_Phospholipid_Transporter"/>
</dbReference>
<evidence type="ECO:0000259" key="2">
    <source>
        <dbReference type="Pfam" id="PF11887"/>
    </source>
</evidence>
<sequence length="382" mass="40307">MSRRRLLLLALAGVLVLTAVVSGARLVGWLRGEDPDALVITADFADTTGVYVGNDVTYLGVQVGEIVEVVPRGTTMRVRMQLEPGTRVPADAGAQVLQGSLVTDRYIELGPAWREGPTLASGAHIDVEHTRAPATIDRIAAAIDDLVLALDADLGAGNEGGGRKDLGDALAVTARTLDGNGAHLRRALARSRDALAVINAKDADLGAVTENLLELSTTLAERDSRLRTFTSAATETTAVLADQRTELVAALDSLDKLTRLSEKFLRKNGDVLAEDLRGITDVVSLVRTHQGSLAEAFDVMPTTAENFSRAYDWDLGRLRVQFAFSAGPFSAAFRDHTCRVLVDGLAGDAGTRLCGALFTGAGTGLLDPLLDGLYDAIPGGVP</sequence>
<name>A0A938XZD7_9ACTN</name>
<accession>A0A938XZD7</accession>
<evidence type="ECO:0000259" key="1">
    <source>
        <dbReference type="Pfam" id="PF02470"/>
    </source>
</evidence>